<organism evidence="2 3">
    <name type="scientific">Eumeta variegata</name>
    <name type="common">Bagworm moth</name>
    <name type="synonym">Eumeta japonica</name>
    <dbReference type="NCBI Taxonomy" id="151549"/>
    <lineage>
        <taxon>Eukaryota</taxon>
        <taxon>Metazoa</taxon>
        <taxon>Ecdysozoa</taxon>
        <taxon>Arthropoda</taxon>
        <taxon>Hexapoda</taxon>
        <taxon>Insecta</taxon>
        <taxon>Pterygota</taxon>
        <taxon>Neoptera</taxon>
        <taxon>Endopterygota</taxon>
        <taxon>Lepidoptera</taxon>
        <taxon>Glossata</taxon>
        <taxon>Ditrysia</taxon>
        <taxon>Tineoidea</taxon>
        <taxon>Psychidae</taxon>
        <taxon>Oiketicinae</taxon>
        <taxon>Eumeta</taxon>
    </lineage>
</organism>
<proteinExistence type="predicted"/>
<evidence type="ECO:0000313" key="3">
    <source>
        <dbReference type="Proteomes" id="UP000299102"/>
    </source>
</evidence>
<accession>A0A4C1V4C0</accession>
<sequence>MSETREHRHYANAIRGTLSASPDGRGRRAAQRMKRNESLVGTVRAHKGIRAGCANAHGERDTPFPLV</sequence>
<gene>
    <name evidence="2" type="ORF">EVAR_6777_1</name>
</gene>
<evidence type="ECO:0000256" key="1">
    <source>
        <dbReference type="SAM" id="MobiDB-lite"/>
    </source>
</evidence>
<keyword evidence="3" id="KW-1185">Reference proteome</keyword>
<reference evidence="2 3" key="1">
    <citation type="journal article" date="2019" name="Commun. Biol.">
        <title>The bagworm genome reveals a unique fibroin gene that provides high tensile strength.</title>
        <authorList>
            <person name="Kono N."/>
            <person name="Nakamura H."/>
            <person name="Ohtoshi R."/>
            <person name="Tomita M."/>
            <person name="Numata K."/>
            <person name="Arakawa K."/>
        </authorList>
    </citation>
    <scope>NUCLEOTIDE SEQUENCE [LARGE SCALE GENOMIC DNA]</scope>
</reference>
<protein>
    <submittedName>
        <fullName evidence="2">Uncharacterized protein</fullName>
    </submittedName>
</protein>
<evidence type="ECO:0000313" key="2">
    <source>
        <dbReference type="EMBL" id="GBP33429.1"/>
    </source>
</evidence>
<dbReference type="Proteomes" id="UP000299102">
    <property type="component" value="Unassembled WGS sequence"/>
</dbReference>
<feature type="region of interest" description="Disordered" evidence="1">
    <location>
        <begin position="1"/>
        <end position="35"/>
    </location>
</feature>
<dbReference type="EMBL" id="BGZK01000273">
    <property type="protein sequence ID" value="GBP33429.1"/>
    <property type="molecule type" value="Genomic_DNA"/>
</dbReference>
<dbReference type="AlphaFoldDB" id="A0A4C1V4C0"/>
<name>A0A4C1V4C0_EUMVA</name>
<comment type="caution">
    <text evidence="2">The sequence shown here is derived from an EMBL/GenBank/DDBJ whole genome shotgun (WGS) entry which is preliminary data.</text>
</comment>